<sequence length="179" mass="19819">MIAYAITDPTTLNFQTLEQGIKHFASQANIIVYRDKTTSNYNTNAKQFLTEAKKHNFQKILLHTDYALASKLGANGIHLKSTQFSEIQKAKALGLFVVISTHTYEEALHAQNLGADMVTFSPIFKTANKGEPKGVEKLREIIRLLDIPVIALGGIISQEQIDLCDEAGAEGFASIRYFS</sequence>
<evidence type="ECO:0000256" key="2">
    <source>
        <dbReference type="ARBA" id="ARBA00022977"/>
    </source>
</evidence>
<dbReference type="InterPro" id="IPR036206">
    <property type="entry name" value="ThiamineP_synth_sf"/>
</dbReference>
<dbReference type="AlphaFoldDB" id="A0A6S6S650"/>
<dbReference type="InterPro" id="IPR022998">
    <property type="entry name" value="ThiamineP_synth_TenI"/>
</dbReference>
<reference evidence="4" key="1">
    <citation type="submission" date="2020-01" db="EMBL/GenBank/DDBJ databases">
        <authorList>
            <person name="Meier V. D."/>
            <person name="Meier V D."/>
        </authorList>
    </citation>
    <scope>NUCLEOTIDE SEQUENCE</scope>
    <source>
        <strain evidence="4">HLG_WM_MAG_02</strain>
    </source>
</reference>
<evidence type="ECO:0000256" key="1">
    <source>
        <dbReference type="ARBA" id="ARBA00004948"/>
    </source>
</evidence>
<proteinExistence type="predicted"/>
<dbReference type="PANTHER" id="PTHR20857">
    <property type="entry name" value="THIAMINE-PHOSPHATE PYROPHOSPHORYLASE"/>
    <property type="match status" value="1"/>
</dbReference>
<dbReference type="InterPro" id="IPR013785">
    <property type="entry name" value="Aldolase_TIM"/>
</dbReference>
<dbReference type="GO" id="GO:0005737">
    <property type="term" value="C:cytoplasm"/>
    <property type="evidence" value="ECO:0007669"/>
    <property type="project" value="TreeGrafter"/>
</dbReference>
<dbReference type="SUPFAM" id="SSF51391">
    <property type="entry name" value="Thiamin phosphate synthase"/>
    <property type="match status" value="1"/>
</dbReference>
<protein>
    <submittedName>
        <fullName evidence="4">Thiamine monophosphate synthase</fullName>
    </submittedName>
</protein>
<organism evidence="4">
    <name type="scientific">uncultured Sulfurovum sp</name>
    <dbReference type="NCBI Taxonomy" id="269237"/>
    <lineage>
        <taxon>Bacteria</taxon>
        <taxon>Pseudomonadati</taxon>
        <taxon>Campylobacterota</taxon>
        <taxon>Epsilonproteobacteria</taxon>
        <taxon>Campylobacterales</taxon>
        <taxon>Sulfurovaceae</taxon>
        <taxon>Sulfurovum</taxon>
        <taxon>environmental samples</taxon>
    </lineage>
</organism>
<dbReference type="Pfam" id="PF02581">
    <property type="entry name" value="TMP-TENI"/>
    <property type="match status" value="1"/>
</dbReference>
<comment type="pathway">
    <text evidence="1">Cofactor biosynthesis; thiamine diphosphate biosynthesis.</text>
</comment>
<accession>A0A6S6S650</accession>
<keyword evidence="2" id="KW-0784">Thiamine biosynthesis</keyword>
<gene>
    <name evidence="4" type="ORF">HELGO_WM10769</name>
</gene>
<evidence type="ECO:0000259" key="3">
    <source>
        <dbReference type="Pfam" id="PF02581"/>
    </source>
</evidence>
<dbReference type="GO" id="GO:0004789">
    <property type="term" value="F:thiamine-phosphate diphosphorylase activity"/>
    <property type="evidence" value="ECO:0007669"/>
    <property type="project" value="TreeGrafter"/>
</dbReference>
<dbReference type="PANTHER" id="PTHR20857:SF15">
    <property type="entry name" value="THIAMINE-PHOSPHATE SYNTHASE"/>
    <property type="match status" value="1"/>
</dbReference>
<feature type="domain" description="Thiamine phosphate synthase/TenI" evidence="3">
    <location>
        <begin position="4"/>
        <end position="176"/>
    </location>
</feature>
<name>A0A6S6S650_9BACT</name>
<evidence type="ECO:0000313" key="4">
    <source>
        <dbReference type="EMBL" id="CAA6803831.1"/>
    </source>
</evidence>
<dbReference type="EMBL" id="CACVAZ010000014">
    <property type="protein sequence ID" value="CAA6803831.1"/>
    <property type="molecule type" value="Genomic_DNA"/>
</dbReference>
<dbReference type="GO" id="GO:0009228">
    <property type="term" value="P:thiamine biosynthetic process"/>
    <property type="evidence" value="ECO:0007669"/>
    <property type="project" value="UniProtKB-KW"/>
</dbReference>
<dbReference type="Gene3D" id="3.20.20.70">
    <property type="entry name" value="Aldolase class I"/>
    <property type="match status" value="1"/>
</dbReference>
<dbReference type="CDD" id="cd00564">
    <property type="entry name" value="TMP_TenI"/>
    <property type="match status" value="1"/>
</dbReference>